<protein>
    <submittedName>
        <fullName evidence="4">GNAT family N-acetyltransferase</fullName>
    </submittedName>
</protein>
<evidence type="ECO:0000313" key="5">
    <source>
        <dbReference type="Proteomes" id="UP000298179"/>
    </source>
</evidence>
<feature type="domain" description="N-acetyltransferase" evidence="3">
    <location>
        <begin position="5"/>
        <end position="160"/>
    </location>
</feature>
<dbReference type="SUPFAM" id="SSF55729">
    <property type="entry name" value="Acyl-CoA N-acyltransferases (Nat)"/>
    <property type="match status" value="1"/>
</dbReference>
<dbReference type="PROSITE" id="PS51186">
    <property type="entry name" value="GNAT"/>
    <property type="match status" value="1"/>
</dbReference>
<dbReference type="InterPro" id="IPR016181">
    <property type="entry name" value="Acyl_CoA_acyltransferase"/>
</dbReference>
<evidence type="ECO:0000259" key="3">
    <source>
        <dbReference type="PROSITE" id="PS51186"/>
    </source>
</evidence>
<comment type="caution">
    <text evidence="4">The sequence shown here is derived from an EMBL/GenBank/DDBJ whole genome shotgun (WGS) entry which is preliminary data.</text>
</comment>
<evidence type="ECO:0000313" key="4">
    <source>
        <dbReference type="EMBL" id="TFF18395.1"/>
    </source>
</evidence>
<dbReference type="InterPro" id="IPR000182">
    <property type="entry name" value="GNAT_dom"/>
</dbReference>
<dbReference type="PANTHER" id="PTHR43877">
    <property type="entry name" value="AMINOALKYLPHOSPHONATE N-ACETYLTRANSFERASE-RELATED-RELATED"/>
    <property type="match status" value="1"/>
</dbReference>
<proteinExistence type="predicted"/>
<dbReference type="AlphaFoldDB" id="A0A4Y8RAM5"/>
<dbReference type="RefSeq" id="WP_134763990.1">
    <property type="nucleotide sequence ID" value="NZ_SOZD01000009.1"/>
</dbReference>
<reference evidence="4 5" key="1">
    <citation type="submission" date="2019-03" db="EMBL/GenBank/DDBJ databases">
        <title>Jiella endophytica sp. nov., a novel endophytic bacterium isolated from root of Ficus microcarpa Linn. f.</title>
        <authorList>
            <person name="Tuo L."/>
        </authorList>
    </citation>
    <scope>NUCLEOTIDE SEQUENCE [LARGE SCALE GENOMIC DNA]</scope>
    <source>
        <strain evidence="4 5">CBS5Q-3</strain>
    </source>
</reference>
<keyword evidence="5" id="KW-1185">Reference proteome</keyword>
<keyword evidence="2" id="KW-0012">Acyltransferase</keyword>
<dbReference type="EMBL" id="SOZD01000009">
    <property type="protein sequence ID" value="TFF18395.1"/>
    <property type="molecule type" value="Genomic_DNA"/>
</dbReference>
<dbReference type="Pfam" id="PF00583">
    <property type="entry name" value="Acetyltransf_1"/>
    <property type="match status" value="1"/>
</dbReference>
<organism evidence="4 5">
    <name type="scientific">Jiella endophytica</name>
    <dbReference type="NCBI Taxonomy" id="2558362"/>
    <lineage>
        <taxon>Bacteria</taxon>
        <taxon>Pseudomonadati</taxon>
        <taxon>Pseudomonadota</taxon>
        <taxon>Alphaproteobacteria</taxon>
        <taxon>Hyphomicrobiales</taxon>
        <taxon>Aurantimonadaceae</taxon>
        <taxon>Jiella</taxon>
    </lineage>
</organism>
<evidence type="ECO:0000256" key="1">
    <source>
        <dbReference type="ARBA" id="ARBA00022679"/>
    </source>
</evidence>
<dbReference type="Gene3D" id="3.40.630.30">
    <property type="match status" value="1"/>
</dbReference>
<dbReference type="PANTHER" id="PTHR43877:SF1">
    <property type="entry name" value="ACETYLTRANSFERASE"/>
    <property type="match status" value="1"/>
</dbReference>
<keyword evidence="1 4" id="KW-0808">Transferase</keyword>
<dbReference type="InterPro" id="IPR050832">
    <property type="entry name" value="Bact_Acetyltransf"/>
</dbReference>
<accession>A0A4Y8RAM5</accession>
<dbReference type="Proteomes" id="UP000298179">
    <property type="component" value="Unassembled WGS sequence"/>
</dbReference>
<name>A0A4Y8RAM5_9HYPH</name>
<sequence length="172" mass="18739">MAATFTIRAAREGDLAGLNALMNLPNYRQGTLRMPHESFAGTRQRLFDRGPNFTLLVVEAEGTITGAASLLRLLGRRSHVGQIGMGVHDDHLRQGFGTALLLELLALADDWLGLSRLELDVIADNKPAIALYESHGFEIEGRLRAAALRQGVLVDTLMMGRVKEPPRRGDAG</sequence>
<evidence type="ECO:0000256" key="2">
    <source>
        <dbReference type="ARBA" id="ARBA00023315"/>
    </source>
</evidence>
<dbReference type="GO" id="GO:0016747">
    <property type="term" value="F:acyltransferase activity, transferring groups other than amino-acyl groups"/>
    <property type="evidence" value="ECO:0007669"/>
    <property type="project" value="InterPro"/>
</dbReference>
<dbReference type="OrthoDB" id="336415at2"/>
<gene>
    <name evidence="4" type="ORF">E3C22_21745</name>
</gene>